<reference evidence="3" key="1">
    <citation type="submission" date="2019-10" db="EMBL/GenBank/DDBJ databases">
        <title>Metagenomic sequencing of thiosulfate-disproportionating enrichment culture.</title>
        <authorList>
            <person name="Umezawa K."/>
            <person name="Kojima H."/>
            <person name="Fukui M."/>
        </authorList>
    </citation>
    <scope>NUCLEOTIDE SEQUENCE</scope>
    <source>
        <strain evidence="3">45J</strain>
    </source>
</reference>
<keyword evidence="1" id="KW-0812">Transmembrane</keyword>
<accession>A0A5J4L9U3</accession>
<organism evidence="3">
    <name type="scientific">hot springs metagenome</name>
    <dbReference type="NCBI Taxonomy" id="433727"/>
    <lineage>
        <taxon>unclassified sequences</taxon>
        <taxon>metagenomes</taxon>
        <taxon>ecological metagenomes</taxon>
    </lineage>
</organism>
<sequence length="161" mass="18703">MQMWELLDKVNIIIGTIVAIPVFWSWYFLITQRRRQKQLIKSLETLSGDRPVAVSIDLMPGESENQALMYLKKHNLDMEFLKITREKLKKDELQNFVEELHKIKAEAMSKGADRIHLFYRGPVVGAMIVGEVFSNTSVTIYHFDKATGTYESWGPLHRSFI</sequence>
<dbReference type="InterPro" id="IPR040836">
    <property type="entry name" value="SAVED"/>
</dbReference>
<evidence type="ECO:0000313" key="3">
    <source>
        <dbReference type="EMBL" id="GER94316.1"/>
    </source>
</evidence>
<comment type="caution">
    <text evidence="3">The sequence shown here is derived from an EMBL/GenBank/DDBJ whole genome shotgun (WGS) entry which is preliminary data.</text>
</comment>
<feature type="domain" description="SMODS-associated and fused to various effectors" evidence="2">
    <location>
        <begin position="24"/>
        <end position="151"/>
    </location>
</feature>
<keyword evidence="1" id="KW-0472">Membrane</keyword>
<proteinExistence type="predicted"/>
<dbReference type="Pfam" id="PF18145">
    <property type="entry name" value="SAVED"/>
    <property type="match status" value="1"/>
</dbReference>
<gene>
    <name evidence="3" type="ORF">A45J_2077</name>
</gene>
<name>A0A5J4L9U3_9ZZZZ</name>
<protein>
    <recommendedName>
        <fullName evidence="2">SMODS-associated and fused to various effectors domain-containing protein</fullName>
    </recommendedName>
</protein>
<keyword evidence="1" id="KW-1133">Transmembrane helix</keyword>
<dbReference type="NCBIfam" id="NF033611">
    <property type="entry name" value="SAVED"/>
    <property type="match status" value="1"/>
</dbReference>
<dbReference type="EMBL" id="BLAB01000001">
    <property type="protein sequence ID" value="GER94316.1"/>
    <property type="molecule type" value="Genomic_DNA"/>
</dbReference>
<dbReference type="AlphaFoldDB" id="A0A5J4L9U3"/>
<evidence type="ECO:0000259" key="2">
    <source>
        <dbReference type="Pfam" id="PF18145"/>
    </source>
</evidence>
<evidence type="ECO:0000256" key="1">
    <source>
        <dbReference type="SAM" id="Phobius"/>
    </source>
</evidence>
<feature type="transmembrane region" description="Helical" evidence="1">
    <location>
        <begin position="12"/>
        <end position="30"/>
    </location>
</feature>